<protein>
    <recommendedName>
        <fullName evidence="7">Major facilitator superfamily (MFS) profile domain-containing protein</fullName>
    </recommendedName>
</protein>
<name>X1FSD9_9ZZZZ</name>
<dbReference type="InterPro" id="IPR036259">
    <property type="entry name" value="MFS_trans_sf"/>
</dbReference>
<dbReference type="GO" id="GO:0022857">
    <property type="term" value="F:transmembrane transporter activity"/>
    <property type="evidence" value="ECO:0007669"/>
    <property type="project" value="InterPro"/>
</dbReference>
<dbReference type="AlphaFoldDB" id="X1FSD9"/>
<dbReference type="GO" id="GO:0016020">
    <property type="term" value="C:membrane"/>
    <property type="evidence" value="ECO:0007669"/>
    <property type="project" value="UniProtKB-SubCell"/>
</dbReference>
<feature type="transmembrane region" description="Helical" evidence="5">
    <location>
        <begin position="12"/>
        <end position="33"/>
    </location>
</feature>
<dbReference type="Gene3D" id="1.20.1250.20">
    <property type="entry name" value="MFS general substrate transporter like domains"/>
    <property type="match status" value="1"/>
</dbReference>
<evidence type="ECO:0000256" key="2">
    <source>
        <dbReference type="ARBA" id="ARBA00022692"/>
    </source>
</evidence>
<dbReference type="SUPFAM" id="SSF103473">
    <property type="entry name" value="MFS general substrate transporter"/>
    <property type="match status" value="1"/>
</dbReference>
<feature type="non-terminal residue" evidence="6">
    <location>
        <position position="1"/>
    </location>
</feature>
<comment type="caution">
    <text evidence="6">The sequence shown here is derived from an EMBL/GenBank/DDBJ whole genome shotgun (WGS) entry which is preliminary data.</text>
</comment>
<evidence type="ECO:0000256" key="4">
    <source>
        <dbReference type="ARBA" id="ARBA00023136"/>
    </source>
</evidence>
<keyword evidence="2 5" id="KW-0812">Transmembrane</keyword>
<dbReference type="Pfam" id="PF07690">
    <property type="entry name" value="MFS_1"/>
    <property type="match status" value="1"/>
</dbReference>
<evidence type="ECO:0000256" key="5">
    <source>
        <dbReference type="SAM" id="Phobius"/>
    </source>
</evidence>
<keyword evidence="3 5" id="KW-1133">Transmembrane helix</keyword>
<evidence type="ECO:0000256" key="3">
    <source>
        <dbReference type="ARBA" id="ARBA00022989"/>
    </source>
</evidence>
<feature type="transmembrane region" description="Helical" evidence="5">
    <location>
        <begin position="104"/>
        <end position="129"/>
    </location>
</feature>
<comment type="subcellular location">
    <subcellularLocation>
        <location evidence="1">Membrane</location>
        <topology evidence="1">Multi-pass membrane protein</topology>
    </subcellularLocation>
</comment>
<proteinExistence type="predicted"/>
<feature type="transmembrane region" description="Helical" evidence="5">
    <location>
        <begin position="45"/>
        <end position="68"/>
    </location>
</feature>
<dbReference type="PANTHER" id="PTHR21576">
    <property type="entry name" value="UNCHARACTERIZED NODULIN-LIKE PROTEIN"/>
    <property type="match status" value="1"/>
</dbReference>
<sequence>VHVNEALRTPQFYLLWGVLCLNVTAGIGVLSQASAMSQEMFPGRISVLAASGFVGLLSLFNMLGRFFWASASDFIGRRNTYMIFFALGMALYAIVPWTGAVGSIVLFVTFYCIIMTMYGGGFATIPAYLKDVFGTRYVGAIHGRLLTAWSAAGVFGPVLVNYIREYQINNGVPKAEAYSVTMYIMAGLLLVGFILNWMMRPVDERHHMDPKDVDA</sequence>
<feature type="transmembrane region" description="Helical" evidence="5">
    <location>
        <begin position="180"/>
        <end position="198"/>
    </location>
</feature>
<evidence type="ECO:0008006" key="7">
    <source>
        <dbReference type="Google" id="ProtNLM"/>
    </source>
</evidence>
<evidence type="ECO:0000313" key="6">
    <source>
        <dbReference type="EMBL" id="GAH32279.1"/>
    </source>
</evidence>
<evidence type="ECO:0000256" key="1">
    <source>
        <dbReference type="ARBA" id="ARBA00004141"/>
    </source>
</evidence>
<dbReference type="EMBL" id="BARU01011668">
    <property type="protein sequence ID" value="GAH32279.1"/>
    <property type="molecule type" value="Genomic_DNA"/>
</dbReference>
<dbReference type="InterPro" id="IPR011701">
    <property type="entry name" value="MFS"/>
</dbReference>
<accession>X1FSD9</accession>
<keyword evidence="4 5" id="KW-0472">Membrane</keyword>
<organism evidence="6">
    <name type="scientific">marine sediment metagenome</name>
    <dbReference type="NCBI Taxonomy" id="412755"/>
    <lineage>
        <taxon>unclassified sequences</taxon>
        <taxon>metagenomes</taxon>
        <taxon>ecological metagenomes</taxon>
    </lineage>
</organism>
<feature type="transmembrane region" description="Helical" evidence="5">
    <location>
        <begin position="141"/>
        <end position="160"/>
    </location>
</feature>
<feature type="transmembrane region" description="Helical" evidence="5">
    <location>
        <begin position="80"/>
        <end position="98"/>
    </location>
</feature>
<reference evidence="6" key="1">
    <citation type="journal article" date="2014" name="Front. Microbiol.">
        <title>High frequency of phylogenetically diverse reductive dehalogenase-homologous genes in deep subseafloor sedimentary metagenomes.</title>
        <authorList>
            <person name="Kawai M."/>
            <person name="Futagami T."/>
            <person name="Toyoda A."/>
            <person name="Takaki Y."/>
            <person name="Nishi S."/>
            <person name="Hori S."/>
            <person name="Arai W."/>
            <person name="Tsubouchi T."/>
            <person name="Morono Y."/>
            <person name="Uchiyama I."/>
            <person name="Ito T."/>
            <person name="Fujiyama A."/>
            <person name="Inagaki F."/>
            <person name="Takami H."/>
        </authorList>
    </citation>
    <scope>NUCLEOTIDE SEQUENCE</scope>
    <source>
        <strain evidence="6">Expedition CK06-06</strain>
    </source>
</reference>
<gene>
    <name evidence="6" type="ORF">S03H2_21827</name>
</gene>